<feature type="compositionally biased region" description="Basic and acidic residues" evidence="12">
    <location>
        <begin position="270"/>
        <end position="283"/>
    </location>
</feature>
<evidence type="ECO:0000256" key="7">
    <source>
        <dbReference type="ARBA" id="ARBA00023015"/>
    </source>
</evidence>
<dbReference type="FunFam" id="3.30.160.60:FF:000739">
    <property type="entry name" value="Zgc:171418 protein"/>
    <property type="match status" value="1"/>
</dbReference>
<protein>
    <recommendedName>
        <fullName evidence="13">C2H2-type domain-containing protein</fullName>
    </recommendedName>
</protein>
<evidence type="ECO:0000256" key="6">
    <source>
        <dbReference type="ARBA" id="ARBA00022833"/>
    </source>
</evidence>
<evidence type="ECO:0000256" key="12">
    <source>
        <dbReference type="SAM" id="MobiDB-lite"/>
    </source>
</evidence>
<evidence type="ECO:0000313" key="15">
    <source>
        <dbReference type="Proteomes" id="UP001059041"/>
    </source>
</evidence>
<evidence type="ECO:0000256" key="4">
    <source>
        <dbReference type="ARBA" id="ARBA00022737"/>
    </source>
</evidence>
<reference evidence="14" key="1">
    <citation type="submission" date="2021-02" db="EMBL/GenBank/DDBJ databases">
        <title>Comparative genomics reveals that relaxation of natural selection precedes convergent phenotypic evolution of cavefish.</title>
        <authorList>
            <person name="Peng Z."/>
        </authorList>
    </citation>
    <scope>NUCLEOTIDE SEQUENCE</scope>
    <source>
        <tissue evidence="14">Muscle</tissue>
    </source>
</reference>
<sequence>MAARTETALHPTVCKEEDRFKNPIFEGTTYKCQFCSKVGEYAYIVAHMQTHEKTAVKHGGYKMYRCHSICIKSHHYHCCYCGRMKTRQNVFLNHLEECGLADTSTGTCVSAPSSASLPSSMHAASSISAPTSMLMTMTSQMCCKSVGTDLSMLDIDDFITEICQLKKEVALLEEKLRTRGDELNTEKSRHTQDSELSLTLLCYTDTNPTDAQDTVCDSNHTLNQDESTDQTSTESLDSVCNAGEQQILNTRPLNMCSVTLMEMGTQTPAEEEHHTDEDENHDKDDDDFIPSVDTDVVSDVLEVLVNAVVLVSDESGDSCCDGETASTSKQRLTAQTLSCITEGHERRHTEQKVLQEQRHHSEKHKEEKMFLCELCGRNFVSPFSLKVHMRIHTGEKSFHCSQCDKCFRIKGYLVLHQRIHTGEKPHACPHCEMRFSRKTHLNRHMRLHSDERPYECSECGKTFKSTTRKCMKMLRMTSQMCCKSVGTDLSMLDIDDFITEICQLKKEVALLEEKLRTRGDELNTEKSRHTQDSELSLTLLCYTDTNPTDAQDTVCDSNHTLNQDESTDQTSTESLDSVCNAGEQQILNTRPLNMCSVTLMEMGTQTPAEEEHHTDEDENHDKDDDDFIPSDESGDSCCDGETASTSKQRLTAQTLSCITEGHERRHTEQKVLQEQRHHSEKHKEEKMFLCELCGRNFVSSFSLKVHMRTHTGEKPFHCSQCDKCFRIKGYLVLHQRIHTGEKPHACPHCEMRFSRKTHLNRHMRLHSDERPYECSECGKTFKRESMMRDTGPNDAEDLKAAIIATWASITPEQCHRLIASMPRRIDAVIHAKGAPTKY</sequence>
<keyword evidence="3" id="KW-0479">Metal-binding</keyword>
<feature type="domain" description="C2H2-type" evidence="13">
    <location>
        <begin position="688"/>
        <end position="715"/>
    </location>
</feature>
<keyword evidence="5 11" id="KW-0863">Zinc-finger</keyword>
<dbReference type="FunFam" id="3.30.160.60:FF:000100">
    <property type="entry name" value="Zinc finger 45-like"/>
    <property type="match status" value="2"/>
</dbReference>
<dbReference type="GO" id="GO:0005634">
    <property type="term" value="C:nucleus"/>
    <property type="evidence" value="ECO:0007669"/>
    <property type="project" value="UniProtKB-SubCell"/>
</dbReference>
<dbReference type="GO" id="GO:0000981">
    <property type="term" value="F:DNA-binding transcription factor activity, RNA polymerase II-specific"/>
    <property type="evidence" value="ECO:0007669"/>
    <property type="project" value="TreeGrafter"/>
</dbReference>
<dbReference type="EMBL" id="JAFHDT010000004">
    <property type="protein sequence ID" value="KAI7810643.1"/>
    <property type="molecule type" value="Genomic_DNA"/>
</dbReference>
<gene>
    <name evidence="14" type="ORF">IRJ41_004676</name>
</gene>
<dbReference type="GO" id="GO:0008270">
    <property type="term" value="F:zinc ion binding"/>
    <property type="evidence" value="ECO:0007669"/>
    <property type="project" value="UniProtKB-KW"/>
</dbReference>
<proteinExistence type="inferred from homology"/>
<comment type="caution">
    <text evidence="14">The sequence shown here is derived from an EMBL/GenBank/DDBJ whole genome shotgun (WGS) entry which is preliminary data.</text>
</comment>
<organism evidence="14 15">
    <name type="scientific">Triplophysa rosa</name>
    <name type="common">Cave loach</name>
    <dbReference type="NCBI Taxonomy" id="992332"/>
    <lineage>
        <taxon>Eukaryota</taxon>
        <taxon>Metazoa</taxon>
        <taxon>Chordata</taxon>
        <taxon>Craniata</taxon>
        <taxon>Vertebrata</taxon>
        <taxon>Euteleostomi</taxon>
        <taxon>Actinopterygii</taxon>
        <taxon>Neopterygii</taxon>
        <taxon>Teleostei</taxon>
        <taxon>Ostariophysi</taxon>
        <taxon>Cypriniformes</taxon>
        <taxon>Nemacheilidae</taxon>
        <taxon>Triplophysa</taxon>
    </lineage>
</organism>
<evidence type="ECO:0000256" key="1">
    <source>
        <dbReference type="ARBA" id="ARBA00004123"/>
    </source>
</evidence>
<keyword evidence="9" id="KW-0804">Transcription</keyword>
<dbReference type="Gene3D" id="3.30.420.10">
    <property type="entry name" value="Ribonuclease H-like superfamily/Ribonuclease H"/>
    <property type="match status" value="1"/>
</dbReference>
<evidence type="ECO:0000256" key="8">
    <source>
        <dbReference type="ARBA" id="ARBA00023125"/>
    </source>
</evidence>
<dbReference type="InterPro" id="IPR036397">
    <property type="entry name" value="RNaseH_sf"/>
</dbReference>
<dbReference type="GO" id="GO:0000978">
    <property type="term" value="F:RNA polymerase II cis-regulatory region sequence-specific DNA binding"/>
    <property type="evidence" value="ECO:0007669"/>
    <property type="project" value="TreeGrafter"/>
</dbReference>
<dbReference type="FunFam" id="3.30.160.60:FF:001370">
    <property type="entry name" value="Zinc finger protein"/>
    <property type="match status" value="2"/>
</dbReference>
<dbReference type="Proteomes" id="UP001059041">
    <property type="component" value="Linkage Group LG4"/>
</dbReference>
<evidence type="ECO:0000256" key="3">
    <source>
        <dbReference type="ARBA" id="ARBA00022723"/>
    </source>
</evidence>
<dbReference type="PANTHER" id="PTHR24384">
    <property type="entry name" value="FINGER PUTATIVE TRANSCRIPTION FACTOR FAMILY-RELATED"/>
    <property type="match status" value="1"/>
</dbReference>
<dbReference type="InterPro" id="IPR050752">
    <property type="entry name" value="C2H2-ZF_domain"/>
</dbReference>
<accession>A0A9W8C8R4</accession>
<keyword evidence="4" id="KW-0677">Repeat</keyword>
<keyword evidence="10" id="KW-0539">Nucleus</keyword>
<keyword evidence="8" id="KW-0238">DNA-binding</keyword>
<keyword evidence="15" id="KW-1185">Reference proteome</keyword>
<dbReference type="AlphaFoldDB" id="A0A9W8C8R4"/>
<name>A0A9W8C8R4_TRIRA</name>
<dbReference type="FunFam" id="3.30.160.60:FF:000358">
    <property type="entry name" value="zinc finger protein 24"/>
    <property type="match status" value="1"/>
</dbReference>
<dbReference type="InterPro" id="IPR036236">
    <property type="entry name" value="Znf_C2H2_sf"/>
</dbReference>
<dbReference type="Gene3D" id="3.30.160.60">
    <property type="entry name" value="Classic Zinc Finger"/>
    <property type="match status" value="7"/>
</dbReference>
<feature type="region of interest" description="Disordered" evidence="12">
    <location>
        <begin position="552"/>
        <end position="577"/>
    </location>
</feature>
<evidence type="ECO:0000259" key="13">
    <source>
        <dbReference type="PROSITE" id="PS50157"/>
    </source>
</evidence>
<keyword evidence="6" id="KW-0862">Zinc</keyword>
<dbReference type="PANTHER" id="PTHR24384:SF189">
    <property type="entry name" value="C2H2-TYPE DOMAIN-CONTAINING PROTEIN-RELATED"/>
    <property type="match status" value="1"/>
</dbReference>
<comment type="similarity">
    <text evidence="2">Belongs to the krueppel C2H2-type zinc-finger protein family.</text>
</comment>
<dbReference type="Pfam" id="PF00096">
    <property type="entry name" value="zf-C2H2"/>
    <property type="match status" value="6"/>
</dbReference>
<evidence type="ECO:0000256" key="2">
    <source>
        <dbReference type="ARBA" id="ARBA00006991"/>
    </source>
</evidence>
<feature type="domain" description="C2H2-type" evidence="13">
    <location>
        <begin position="370"/>
        <end position="397"/>
    </location>
</feature>
<comment type="subcellular location">
    <subcellularLocation>
        <location evidence="1">Nucleus</location>
    </subcellularLocation>
</comment>
<evidence type="ECO:0000256" key="9">
    <source>
        <dbReference type="ARBA" id="ARBA00023163"/>
    </source>
</evidence>
<dbReference type="InterPro" id="IPR013087">
    <property type="entry name" value="Znf_C2H2_type"/>
</dbReference>
<dbReference type="PROSITE" id="PS50157">
    <property type="entry name" value="ZINC_FINGER_C2H2_2"/>
    <property type="match status" value="6"/>
</dbReference>
<evidence type="ECO:0000313" key="14">
    <source>
        <dbReference type="EMBL" id="KAI7810643.1"/>
    </source>
</evidence>
<feature type="domain" description="C2H2-type" evidence="13">
    <location>
        <begin position="398"/>
        <end position="425"/>
    </location>
</feature>
<feature type="compositionally biased region" description="Acidic residues" evidence="12">
    <location>
        <begin position="623"/>
        <end position="634"/>
    </location>
</feature>
<feature type="domain" description="C2H2-type" evidence="13">
    <location>
        <begin position="426"/>
        <end position="453"/>
    </location>
</feature>
<evidence type="ECO:0000256" key="5">
    <source>
        <dbReference type="ARBA" id="ARBA00022771"/>
    </source>
</evidence>
<evidence type="ECO:0000256" key="11">
    <source>
        <dbReference type="PROSITE-ProRule" id="PRU00042"/>
    </source>
</evidence>
<feature type="region of interest" description="Disordered" evidence="12">
    <location>
        <begin position="213"/>
        <end position="234"/>
    </location>
</feature>
<feature type="region of interest" description="Disordered" evidence="12">
    <location>
        <begin position="605"/>
        <end position="642"/>
    </location>
</feature>
<dbReference type="PROSITE" id="PS00028">
    <property type="entry name" value="ZINC_FINGER_C2H2_1"/>
    <property type="match status" value="6"/>
</dbReference>
<keyword evidence="7" id="KW-0805">Transcription regulation</keyword>
<feature type="region of interest" description="Disordered" evidence="12">
    <location>
        <begin position="266"/>
        <end position="290"/>
    </location>
</feature>
<dbReference type="SMART" id="SM00355">
    <property type="entry name" value="ZnF_C2H2"/>
    <property type="match status" value="7"/>
</dbReference>
<feature type="domain" description="C2H2-type" evidence="13">
    <location>
        <begin position="716"/>
        <end position="743"/>
    </location>
</feature>
<feature type="compositionally biased region" description="Basic and acidic residues" evidence="12">
    <location>
        <begin position="609"/>
        <end position="622"/>
    </location>
</feature>
<dbReference type="SUPFAM" id="SSF57667">
    <property type="entry name" value="beta-beta-alpha zinc fingers"/>
    <property type="match status" value="4"/>
</dbReference>
<evidence type="ECO:0000256" key="10">
    <source>
        <dbReference type="ARBA" id="ARBA00023242"/>
    </source>
</evidence>
<feature type="domain" description="C2H2-type" evidence="13">
    <location>
        <begin position="744"/>
        <end position="771"/>
    </location>
</feature>